<accession>A0A0F9IMN7</accession>
<feature type="non-terminal residue" evidence="1">
    <location>
        <position position="695"/>
    </location>
</feature>
<organism evidence="1">
    <name type="scientific">marine sediment metagenome</name>
    <dbReference type="NCBI Taxonomy" id="412755"/>
    <lineage>
        <taxon>unclassified sequences</taxon>
        <taxon>metagenomes</taxon>
        <taxon>ecological metagenomes</taxon>
    </lineage>
</organism>
<evidence type="ECO:0000313" key="1">
    <source>
        <dbReference type="EMBL" id="KKL95065.1"/>
    </source>
</evidence>
<dbReference type="AlphaFoldDB" id="A0A0F9IMN7"/>
<reference evidence="1" key="1">
    <citation type="journal article" date="2015" name="Nature">
        <title>Complex archaea that bridge the gap between prokaryotes and eukaryotes.</title>
        <authorList>
            <person name="Spang A."/>
            <person name="Saw J.H."/>
            <person name="Jorgensen S.L."/>
            <person name="Zaremba-Niedzwiedzka K."/>
            <person name="Martijn J."/>
            <person name="Lind A.E."/>
            <person name="van Eijk R."/>
            <person name="Schleper C."/>
            <person name="Guy L."/>
            <person name="Ettema T.J."/>
        </authorList>
    </citation>
    <scope>NUCLEOTIDE SEQUENCE</scope>
</reference>
<sequence>MNQLAKYTIVALVAVAALAAVNGYMLSIQSGTTVEASPLVRDVTAPQGKPFVQGRAPESTPDFRIISIGEHDGQLLLEVEHFRPDGSFWFFENYLWQGREGLKEPKVVNSSGGLYLDDMALAPYTLDGRGERQFYLPDERQWLRTGLPHLDQASILSVIVQTHEQRTVSGWNRGQSRLVEPAIPHVASDQAGVGVLVSRLRNLAGRGFVGGAGRSASDWVGDLPPVSRGLGRLEHGTVSTFFPDTTSGNTTVDGYLRLVINNESWANKQANTGNDAQFSTPTNIVMINGGSASGWQEVSRVHMGFDTSGLGSGATISSATLSFVSTGEVDDFSQAVVLVTSSPATDNILVTGDYLKTNYGGTELAPKIEIGAGITSDSATFNDMTMNAAGRAVINTTGITNLGVMTDGDLDNVEPSFQADPARSRVQLASADEVLAGDKRPKLVVNHETIPATITGTIGDNATEQEVRDGGGTFIVTVAGDTLVEGQAFTDAQQDIIDGLDSAQSEATGWNAEVRDNLLPGSVTRTSSESYTVTMPTTGTEIDGFAINFDEEIAVTIPSSVLVTATEDITGNTTASIFAADESIALTGSVLDTLRPSEIVAGGQVVVVTLAGTTWVASGATFNTQRQAILNGMTADQDGANGWNVRRADFAVSDVVRTSDDVVTVTFSASAAYAIVETETITATVPAAALRFSQS</sequence>
<protein>
    <submittedName>
        <fullName evidence="1">Uncharacterized protein</fullName>
    </submittedName>
</protein>
<dbReference type="EMBL" id="LAZR01018773">
    <property type="protein sequence ID" value="KKL95065.1"/>
    <property type="molecule type" value="Genomic_DNA"/>
</dbReference>
<gene>
    <name evidence="1" type="ORF">LCGC14_1858350</name>
</gene>
<proteinExistence type="predicted"/>
<comment type="caution">
    <text evidence="1">The sequence shown here is derived from an EMBL/GenBank/DDBJ whole genome shotgun (WGS) entry which is preliminary data.</text>
</comment>
<name>A0A0F9IMN7_9ZZZZ</name>